<name>A0ABM5K403_DIAVI</name>
<evidence type="ECO:0000313" key="2">
    <source>
        <dbReference type="EnsemblMetazoa" id="XP_050504923.1"/>
    </source>
</evidence>
<dbReference type="RefSeq" id="XP_050504923.1">
    <property type="nucleotide sequence ID" value="XM_050648966.1"/>
</dbReference>
<organism evidence="2 3">
    <name type="scientific">Diabrotica virgifera virgifera</name>
    <name type="common">western corn rootworm</name>
    <dbReference type="NCBI Taxonomy" id="50390"/>
    <lineage>
        <taxon>Eukaryota</taxon>
        <taxon>Metazoa</taxon>
        <taxon>Ecdysozoa</taxon>
        <taxon>Arthropoda</taxon>
        <taxon>Hexapoda</taxon>
        <taxon>Insecta</taxon>
        <taxon>Pterygota</taxon>
        <taxon>Neoptera</taxon>
        <taxon>Endopterygota</taxon>
        <taxon>Coleoptera</taxon>
        <taxon>Polyphaga</taxon>
        <taxon>Cucujiformia</taxon>
        <taxon>Chrysomeloidea</taxon>
        <taxon>Chrysomelidae</taxon>
        <taxon>Galerucinae</taxon>
        <taxon>Diabroticina</taxon>
        <taxon>Diabroticites</taxon>
        <taxon>Diabrotica</taxon>
    </lineage>
</organism>
<feature type="region of interest" description="Disordered" evidence="1">
    <location>
        <begin position="229"/>
        <end position="359"/>
    </location>
</feature>
<feature type="compositionally biased region" description="Polar residues" evidence="1">
    <location>
        <begin position="243"/>
        <end position="263"/>
    </location>
</feature>
<feature type="compositionally biased region" description="Low complexity" evidence="1">
    <location>
        <begin position="281"/>
        <end position="348"/>
    </location>
</feature>
<feature type="region of interest" description="Disordered" evidence="1">
    <location>
        <begin position="418"/>
        <end position="438"/>
    </location>
</feature>
<protein>
    <recommendedName>
        <fullName evidence="4">GATA zinc finger domain-containing protein 14-like</fullName>
    </recommendedName>
</protein>
<proteinExistence type="predicted"/>
<dbReference type="GeneID" id="126883419"/>
<sequence length="455" mass="53446">MSETDSKLDLSSLVAELNSILEPNSNKDNEMAQTNYQLLKLYLDSIPAYDGNPHTLTIFIENCENLITNFASQTDGTLNTFLLRAILGKLNGRAQMLIGSRTELNTWQLVKDALNLSFGDQRDLDCLIQDLITLRPFKNETPYTFGMRCQETRSLVAQKLNTLNIKAPEKLIRIQSYDDLCLKTYIRGLPLSLQTNIRLRNPDSLEKAMCFVIEEENFLYSLQRGNNLNSQNSFRPSSRHTPTRNNNSNQTFIPRNNFQQNRPNMRFPPYQYQNIRPQYQNNNFNPNNTFQPHQNHFRNFNNYNSNFNPRNFDNNNSNFRPRYFHNNNSNYQQRNVNNQPQNQNQYQPEPMDTNSRNTSLRSRPHFTSTQLFNQQINNDKIQFENPFENNNIPIDYEHPTQSSLPYSLPLYENNYETQSSPYQTQDNTNERSYHNPTQNVENVNFCMIQENYNPT</sequence>
<evidence type="ECO:0000313" key="3">
    <source>
        <dbReference type="Proteomes" id="UP001652700"/>
    </source>
</evidence>
<accession>A0ABM5K403</accession>
<dbReference type="Proteomes" id="UP001652700">
    <property type="component" value="Unplaced"/>
</dbReference>
<keyword evidence="3" id="KW-1185">Reference proteome</keyword>
<reference evidence="2" key="1">
    <citation type="submission" date="2025-05" db="UniProtKB">
        <authorList>
            <consortium name="EnsemblMetazoa"/>
        </authorList>
    </citation>
    <scope>IDENTIFICATION</scope>
</reference>
<dbReference type="EnsemblMetazoa" id="XM_050648966.1">
    <property type="protein sequence ID" value="XP_050504923.1"/>
    <property type="gene ID" value="LOC126883419"/>
</dbReference>
<feature type="compositionally biased region" description="Polar residues" evidence="1">
    <location>
        <begin position="418"/>
        <end position="427"/>
    </location>
</feature>
<evidence type="ECO:0008006" key="4">
    <source>
        <dbReference type="Google" id="ProtNLM"/>
    </source>
</evidence>
<feature type="compositionally biased region" description="Polar residues" evidence="1">
    <location>
        <begin position="271"/>
        <end position="280"/>
    </location>
</feature>
<evidence type="ECO:0000256" key="1">
    <source>
        <dbReference type="SAM" id="MobiDB-lite"/>
    </source>
</evidence>